<feature type="signal peptide" evidence="1">
    <location>
        <begin position="1"/>
        <end position="32"/>
    </location>
</feature>
<feature type="chain" id="PRO_5007885172" evidence="1">
    <location>
        <begin position="33"/>
        <end position="102"/>
    </location>
</feature>
<reference evidence="2 3" key="1">
    <citation type="submission" date="2015-06" db="EMBL/GenBank/DDBJ databases">
        <title>Survival trade-offs in plant roots during colonization by closely related pathogenic and mutualistic fungi.</title>
        <authorList>
            <person name="Hacquard S."/>
            <person name="Kracher B."/>
            <person name="Hiruma K."/>
            <person name="Weinman A."/>
            <person name="Muench P."/>
            <person name="Garrido Oter R."/>
            <person name="Ver Loren van Themaat E."/>
            <person name="Dallerey J.-F."/>
            <person name="Damm U."/>
            <person name="Henrissat B."/>
            <person name="Lespinet O."/>
            <person name="Thon M."/>
            <person name="Kemen E."/>
            <person name="McHardy A.C."/>
            <person name="Schulze-Lefert P."/>
            <person name="O'Connell R.J."/>
        </authorList>
    </citation>
    <scope>NUCLEOTIDE SEQUENCE [LARGE SCALE GENOMIC DNA]</scope>
    <source>
        <strain evidence="2 3">MAFF 238704</strain>
    </source>
</reference>
<evidence type="ECO:0000256" key="1">
    <source>
        <dbReference type="SAM" id="SignalP"/>
    </source>
</evidence>
<dbReference type="AlphaFoldDB" id="A0A167DDN0"/>
<feature type="non-terminal residue" evidence="2">
    <location>
        <position position="1"/>
    </location>
</feature>
<gene>
    <name evidence="2" type="ORF">CI238_11134</name>
</gene>
<comment type="caution">
    <text evidence="2">The sequence shown here is derived from an EMBL/GenBank/DDBJ whole genome shotgun (WGS) entry which is preliminary data.</text>
</comment>
<dbReference type="Proteomes" id="UP000076584">
    <property type="component" value="Unassembled WGS sequence"/>
</dbReference>
<dbReference type="EMBL" id="LFIW01001080">
    <property type="protein sequence ID" value="KZL83736.1"/>
    <property type="molecule type" value="Genomic_DNA"/>
</dbReference>
<keyword evidence="1" id="KW-0732">Signal</keyword>
<evidence type="ECO:0000313" key="3">
    <source>
        <dbReference type="Proteomes" id="UP000076584"/>
    </source>
</evidence>
<organism evidence="2 3">
    <name type="scientific">Colletotrichum incanum</name>
    <name type="common">Soybean anthracnose fungus</name>
    <dbReference type="NCBI Taxonomy" id="1573173"/>
    <lineage>
        <taxon>Eukaryota</taxon>
        <taxon>Fungi</taxon>
        <taxon>Dikarya</taxon>
        <taxon>Ascomycota</taxon>
        <taxon>Pezizomycotina</taxon>
        <taxon>Sordariomycetes</taxon>
        <taxon>Hypocreomycetidae</taxon>
        <taxon>Glomerellales</taxon>
        <taxon>Glomerellaceae</taxon>
        <taxon>Colletotrichum</taxon>
        <taxon>Colletotrichum spaethianum species complex</taxon>
    </lineage>
</organism>
<evidence type="ECO:0000313" key="2">
    <source>
        <dbReference type="EMBL" id="KZL83736.1"/>
    </source>
</evidence>
<name>A0A167DDN0_COLIC</name>
<keyword evidence="3" id="KW-1185">Reference proteome</keyword>
<protein>
    <submittedName>
        <fullName evidence="2">Uncharacterized protein</fullName>
    </submittedName>
</protein>
<accession>A0A167DDN0</accession>
<sequence length="102" mass="11746">LITLSYQNIATMRFTALTSLLIVALMAAAGKADRPDRVPHACWDKCTKECIAWIVPILILFPKFIDCRKECVIRMYHPECREMLKTVDEHKGDKKDMKAAFF</sequence>
<proteinExistence type="predicted"/>